<evidence type="ECO:0000313" key="3">
    <source>
        <dbReference type="EMBL" id="GII77126.1"/>
    </source>
</evidence>
<dbReference type="PANTHER" id="PTHR20930">
    <property type="entry name" value="OVARIAN CARCINOMA ANTIGEN CA125-RELATED"/>
    <property type="match status" value="1"/>
</dbReference>
<dbReference type="PANTHER" id="PTHR20930:SF0">
    <property type="entry name" value="PROTEIN ILRUN"/>
    <property type="match status" value="1"/>
</dbReference>
<organism evidence="3 4">
    <name type="scientific">Sphaerisporangium rufum</name>
    <dbReference type="NCBI Taxonomy" id="1381558"/>
    <lineage>
        <taxon>Bacteria</taxon>
        <taxon>Bacillati</taxon>
        <taxon>Actinomycetota</taxon>
        <taxon>Actinomycetes</taxon>
        <taxon>Streptosporangiales</taxon>
        <taxon>Streptosporangiaceae</taxon>
        <taxon>Sphaerisporangium</taxon>
    </lineage>
</organism>
<feature type="compositionally biased region" description="Low complexity" evidence="1">
    <location>
        <begin position="114"/>
        <end position="126"/>
    </location>
</feature>
<protein>
    <recommendedName>
        <fullName evidence="2">Nbr1 FW domain-containing protein</fullName>
    </recommendedName>
</protein>
<sequence length="285" mass="30299">MKDTPVPGRPGRRPARPDPDAGPAAAFADRLWDLKERAGDPSFAEMAGRLGAAASKSSLAAAARGQVLPSWETTWEFVRVLAAGRLGQDAEEVEREWRARWEAARDALRPPDQAGTATGRDGAAGEPARRPRRVAAIAAAAAALAGGTAAVLVATSRPDTPAGPPTPPARDDSTFERDVTYPDGSEVAAGGMFVKKWLIRNTGTTRWRQRFLTRVARGGDGPCTAPERVPIATTEPGRSVEIAVPVRAGDRPGRCKIYWKMTDADGRPLLAGKNPIFLDVLVVGR</sequence>
<dbReference type="AlphaFoldDB" id="A0A919UXL2"/>
<dbReference type="InterPro" id="IPR032350">
    <property type="entry name" value="Nbr1_FW"/>
</dbReference>
<dbReference type="CDD" id="cd14947">
    <property type="entry name" value="NBR1_like"/>
    <property type="match status" value="1"/>
</dbReference>
<dbReference type="EMBL" id="BOOU01000032">
    <property type="protein sequence ID" value="GII77126.1"/>
    <property type="molecule type" value="Genomic_DNA"/>
</dbReference>
<proteinExistence type="predicted"/>
<dbReference type="Pfam" id="PF16158">
    <property type="entry name" value="N_BRCA1_IG"/>
    <property type="match status" value="1"/>
</dbReference>
<feature type="region of interest" description="Disordered" evidence="1">
    <location>
        <begin position="105"/>
        <end position="131"/>
    </location>
</feature>
<dbReference type="RefSeq" id="WP_203983879.1">
    <property type="nucleotide sequence ID" value="NZ_BOOU01000032.1"/>
</dbReference>
<name>A0A919UXL2_9ACTN</name>
<accession>A0A919UXL2</accession>
<reference evidence="3" key="1">
    <citation type="submission" date="2021-01" db="EMBL/GenBank/DDBJ databases">
        <title>Whole genome shotgun sequence of Sphaerisporangium rufum NBRC 109079.</title>
        <authorList>
            <person name="Komaki H."/>
            <person name="Tamura T."/>
        </authorList>
    </citation>
    <scope>NUCLEOTIDE SEQUENCE</scope>
    <source>
        <strain evidence="3">NBRC 109079</strain>
    </source>
</reference>
<feature type="domain" description="Nbr1 FW" evidence="2">
    <location>
        <begin position="180"/>
        <end position="268"/>
    </location>
</feature>
<dbReference type="InterPro" id="IPR013783">
    <property type="entry name" value="Ig-like_fold"/>
</dbReference>
<feature type="region of interest" description="Disordered" evidence="1">
    <location>
        <begin position="1"/>
        <end position="24"/>
    </location>
</feature>
<feature type="region of interest" description="Disordered" evidence="1">
    <location>
        <begin position="155"/>
        <end position="175"/>
    </location>
</feature>
<comment type="caution">
    <text evidence="3">The sequence shown here is derived from an EMBL/GenBank/DDBJ whole genome shotgun (WGS) entry which is preliminary data.</text>
</comment>
<evidence type="ECO:0000259" key="2">
    <source>
        <dbReference type="Pfam" id="PF16158"/>
    </source>
</evidence>
<dbReference type="GO" id="GO:0005975">
    <property type="term" value="P:carbohydrate metabolic process"/>
    <property type="evidence" value="ECO:0007669"/>
    <property type="project" value="UniProtKB-ARBA"/>
</dbReference>
<gene>
    <name evidence="3" type="ORF">Sru01_21080</name>
</gene>
<dbReference type="Proteomes" id="UP000655287">
    <property type="component" value="Unassembled WGS sequence"/>
</dbReference>
<evidence type="ECO:0000313" key="4">
    <source>
        <dbReference type="Proteomes" id="UP000655287"/>
    </source>
</evidence>
<dbReference type="Gene3D" id="2.60.40.10">
    <property type="entry name" value="Immunoglobulins"/>
    <property type="match status" value="1"/>
</dbReference>
<keyword evidence="4" id="KW-1185">Reference proteome</keyword>
<evidence type="ECO:0000256" key="1">
    <source>
        <dbReference type="SAM" id="MobiDB-lite"/>
    </source>
</evidence>